<keyword evidence="6" id="KW-0820">tRNA-binding</keyword>
<keyword evidence="6" id="KW-0963">Cytoplasm</keyword>
<dbReference type="EMBL" id="KE148149">
    <property type="protein sequence ID" value="EPE08205.1"/>
    <property type="molecule type" value="Genomic_DNA"/>
</dbReference>
<protein>
    <recommendedName>
        <fullName evidence="3 6">D-aminoacyl-tRNA deacylase</fullName>
        <ecNumber evidence="2 6">3.1.1.96</ecNumber>
    </recommendedName>
</protein>
<dbReference type="InterPro" id="IPR023509">
    <property type="entry name" value="DTD-like_sf"/>
</dbReference>
<dbReference type="GO" id="GO:0051500">
    <property type="term" value="F:D-tyrosyl-tRNA(Tyr) deacylase activity"/>
    <property type="evidence" value="ECO:0007669"/>
    <property type="project" value="TreeGrafter"/>
</dbReference>
<gene>
    <name evidence="7" type="ORF">F503_00988</name>
</gene>
<evidence type="ECO:0000256" key="5">
    <source>
        <dbReference type="ARBA" id="ARBA00048018"/>
    </source>
</evidence>
<dbReference type="NCBIfam" id="TIGR00256">
    <property type="entry name" value="D-aminoacyl-tRNA deacylase"/>
    <property type="match status" value="1"/>
</dbReference>
<dbReference type="Pfam" id="PF02580">
    <property type="entry name" value="Tyr_Deacylase"/>
    <property type="match status" value="1"/>
</dbReference>
<evidence type="ECO:0000256" key="4">
    <source>
        <dbReference type="ARBA" id="ARBA00047676"/>
    </source>
</evidence>
<comment type="catalytic activity">
    <reaction evidence="4">
        <text>glycyl-tRNA(Ala) + H2O = tRNA(Ala) + glycine + H(+)</text>
        <dbReference type="Rhea" id="RHEA:53744"/>
        <dbReference type="Rhea" id="RHEA-COMP:9657"/>
        <dbReference type="Rhea" id="RHEA-COMP:13640"/>
        <dbReference type="ChEBI" id="CHEBI:15377"/>
        <dbReference type="ChEBI" id="CHEBI:15378"/>
        <dbReference type="ChEBI" id="CHEBI:57305"/>
        <dbReference type="ChEBI" id="CHEBI:78442"/>
        <dbReference type="ChEBI" id="CHEBI:78522"/>
        <dbReference type="EC" id="3.1.1.96"/>
    </reaction>
</comment>
<dbReference type="PANTHER" id="PTHR10472">
    <property type="entry name" value="D-TYROSYL-TRNA TYR DEACYLASE"/>
    <property type="match status" value="1"/>
</dbReference>
<dbReference type="SUPFAM" id="SSF69500">
    <property type="entry name" value="DTD-like"/>
    <property type="match status" value="1"/>
</dbReference>
<dbReference type="GO" id="GO:0106026">
    <property type="term" value="F:Gly-tRNA(Ala) deacylase activity"/>
    <property type="evidence" value="ECO:0007669"/>
    <property type="project" value="RHEA"/>
</dbReference>
<reference evidence="7 8" key="1">
    <citation type="journal article" date="2013" name="BMC Genomics">
        <title>The genome and transcriptome of the pine saprophyte Ophiostoma piceae, and a comparison with the bark beetle-associated pine pathogen Grosmannia clavigera.</title>
        <authorList>
            <person name="Haridas S."/>
            <person name="Wang Y."/>
            <person name="Lim L."/>
            <person name="Massoumi Alamouti S."/>
            <person name="Jackman S."/>
            <person name="Docking R."/>
            <person name="Robertson G."/>
            <person name="Birol I."/>
            <person name="Bohlmann J."/>
            <person name="Breuil C."/>
        </authorList>
    </citation>
    <scope>NUCLEOTIDE SEQUENCE [LARGE SCALE GENOMIC DNA]</scope>
    <source>
        <strain evidence="7 8">UAMH 11346</strain>
    </source>
</reference>
<dbReference type="PANTHER" id="PTHR10472:SF5">
    <property type="entry name" value="D-AMINOACYL-TRNA DEACYLASE 1"/>
    <property type="match status" value="1"/>
</dbReference>
<dbReference type="Gene3D" id="3.50.80.10">
    <property type="entry name" value="D-tyrosyl-tRNA(Tyr) deacylase"/>
    <property type="match status" value="1"/>
</dbReference>
<dbReference type="GO" id="GO:0005737">
    <property type="term" value="C:cytoplasm"/>
    <property type="evidence" value="ECO:0007669"/>
    <property type="project" value="UniProtKB-SubCell"/>
</dbReference>
<comment type="similarity">
    <text evidence="1 6">Belongs to the DTD family.</text>
</comment>
<name>S3D4B2_OPHP1</name>
<accession>S3D4B2</accession>
<dbReference type="eggNOG" id="KOG3323">
    <property type="taxonomic scope" value="Eukaryota"/>
</dbReference>
<evidence type="ECO:0000256" key="1">
    <source>
        <dbReference type="ARBA" id="ARBA00009673"/>
    </source>
</evidence>
<dbReference type="AlphaFoldDB" id="S3D4B2"/>
<dbReference type="HAMAP" id="MF_00518">
    <property type="entry name" value="Deacylase_Dtd"/>
    <property type="match status" value="1"/>
</dbReference>
<evidence type="ECO:0000313" key="7">
    <source>
        <dbReference type="EMBL" id="EPE08205.1"/>
    </source>
</evidence>
<dbReference type="FunFam" id="3.50.80.10:FF:000001">
    <property type="entry name" value="D-aminoacyl-tRNA deacylase"/>
    <property type="match status" value="1"/>
</dbReference>
<dbReference type="OrthoDB" id="275783at2759"/>
<dbReference type="InterPro" id="IPR003732">
    <property type="entry name" value="Daa-tRNA_deacyls_DTD"/>
</dbReference>
<keyword evidence="6" id="KW-0694">RNA-binding</keyword>
<sequence length="170" mass="18153">MKAILQRVLSASVTVEQELVSSIGKGILVFAAVAPGDTEKDAESLAAKVVKLRLWDDDEGGTWKRSVQDIGGEILCDMQSGVLTPLVSQFTLLASTKKGSKPSFSGALNGDEAQQLYNCFLQKVRDAYEADRVKDGRFRAMMEVALVNDGPVTLEVSTPAKPAPNAKAAP</sequence>
<proteinExistence type="inferred from homology"/>
<keyword evidence="6" id="KW-0378">Hydrolase</keyword>
<comment type="subcellular location">
    <subcellularLocation>
        <location evidence="6">Cytoplasm</location>
    </subcellularLocation>
</comment>
<evidence type="ECO:0000256" key="6">
    <source>
        <dbReference type="RuleBase" id="RU003470"/>
    </source>
</evidence>
<dbReference type="GO" id="GO:0000049">
    <property type="term" value="F:tRNA binding"/>
    <property type="evidence" value="ECO:0007669"/>
    <property type="project" value="UniProtKB-KW"/>
</dbReference>
<dbReference type="STRING" id="1262450.S3D4B2"/>
<dbReference type="Proteomes" id="UP000016923">
    <property type="component" value="Unassembled WGS sequence"/>
</dbReference>
<dbReference type="EC" id="3.1.1.96" evidence="2 6"/>
<comment type="catalytic activity">
    <reaction evidence="5">
        <text>a D-aminoacyl-tRNA + H2O = a tRNA + a D-alpha-amino acid + H(+)</text>
        <dbReference type="Rhea" id="RHEA:13953"/>
        <dbReference type="Rhea" id="RHEA-COMP:10123"/>
        <dbReference type="Rhea" id="RHEA-COMP:10124"/>
        <dbReference type="ChEBI" id="CHEBI:15377"/>
        <dbReference type="ChEBI" id="CHEBI:15378"/>
        <dbReference type="ChEBI" id="CHEBI:59871"/>
        <dbReference type="ChEBI" id="CHEBI:78442"/>
        <dbReference type="ChEBI" id="CHEBI:79333"/>
        <dbReference type="EC" id="3.1.1.96"/>
    </reaction>
</comment>
<dbReference type="OMA" id="VFGADMK"/>
<evidence type="ECO:0000313" key="8">
    <source>
        <dbReference type="Proteomes" id="UP000016923"/>
    </source>
</evidence>
<keyword evidence="8" id="KW-1185">Reference proteome</keyword>
<evidence type="ECO:0000256" key="2">
    <source>
        <dbReference type="ARBA" id="ARBA00013056"/>
    </source>
</evidence>
<dbReference type="HOGENOM" id="CLU_076901_0_4_1"/>
<organism evidence="7 8">
    <name type="scientific">Ophiostoma piceae (strain UAMH 11346)</name>
    <name type="common">Sap stain fungus</name>
    <dbReference type="NCBI Taxonomy" id="1262450"/>
    <lineage>
        <taxon>Eukaryota</taxon>
        <taxon>Fungi</taxon>
        <taxon>Dikarya</taxon>
        <taxon>Ascomycota</taxon>
        <taxon>Pezizomycotina</taxon>
        <taxon>Sordariomycetes</taxon>
        <taxon>Sordariomycetidae</taxon>
        <taxon>Ophiostomatales</taxon>
        <taxon>Ophiostomataceae</taxon>
        <taxon>Ophiostoma</taxon>
    </lineage>
</organism>
<evidence type="ECO:0000256" key="3">
    <source>
        <dbReference type="ARBA" id="ARBA00020007"/>
    </source>
</evidence>
<dbReference type="VEuPathDB" id="FungiDB:F503_00988"/>